<feature type="transmembrane region" description="Helical" evidence="1">
    <location>
        <begin position="401"/>
        <end position="422"/>
    </location>
</feature>
<keyword evidence="1" id="KW-0472">Membrane</keyword>
<name>A0ABT8E2S8_9BACL</name>
<protein>
    <recommendedName>
        <fullName evidence="4">Group-specific protein</fullName>
    </recommendedName>
</protein>
<evidence type="ECO:0008006" key="4">
    <source>
        <dbReference type="Google" id="ProtNLM"/>
    </source>
</evidence>
<proteinExistence type="predicted"/>
<dbReference type="RefSeq" id="WP_290398339.1">
    <property type="nucleotide sequence ID" value="NZ_JAUHLN010000001.1"/>
</dbReference>
<evidence type="ECO:0000313" key="2">
    <source>
        <dbReference type="EMBL" id="MDN4072212.1"/>
    </source>
</evidence>
<organism evidence="2 3">
    <name type="scientific">Fictibacillus terranigra</name>
    <dbReference type="NCBI Taxonomy" id="3058424"/>
    <lineage>
        <taxon>Bacteria</taxon>
        <taxon>Bacillati</taxon>
        <taxon>Bacillota</taxon>
        <taxon>Bacilli</taxon>
        <taxon>Bacillales</taxon>
        <taxon>Fictibacillaceae</taxon>
        <taxon>Fictibacillus</taxon>
    </lineage>
</organism>
<sequence>MHRLKKEDPPLKSAFFHFIFPFSLKNECLDRLVDYLKSIGYQFFDLEDKAQENAYYGGENKVSHKNLKHYFLPFTSDVLFPKTEDPITFRRYSKRVDINAELQSGQVKAPFKIHSIDVFLLPFELGFITIRTELNQVSYSEAIEFAARFRVLENRSREDREAVITHEGQPYKQVENFLFSALLPGFTSYLNVEKVNGAYFESLPFFIDERMYVQGLFQFQSGAEFEETDLFRGSQLDGVDEQGRPHMSASSRDFIHEYCLQNSHTRWAPHTYFLVDEHVFCCLTSEEDGQAAKIIDQMYGEYYYGLLLNLFHKIVLLQLSNEYAHVHLERDNKKTQKLIGEITMFSAKYFFLELATQSQGREIFILLKKTFKNQDLYEDVKQTLSTLYQYQGEKSSKRNNYLISILTIYTVITGIYGMNQVIEELKGPIKWKAFQKFGFFEYIALFVTVSGITVSILLGISFLTKWIREKRNMNGIEERKKNPKSDRHLTVSSKL</sequence>
<gene>
    <name evidence="2" type="ORF">QYF49_04100</name>
</gene>
<keyword evidence="1" id="KW-0812">Transmembrane</keyword>
<dbReference type="Proteomes" id="UP001168694">
    <property type="component" value="Unassembled WGS sequence"/>
</dbReference>
<keyword evidence="1" id="KW-1133">Transmembrane helix</keyword>
<evidence type="ECO:0000256" key="1">
    <source>
        <dbReference type="SAM" id="Phobius"/>
    </source>
</evidence>
<comment type="caution">
    <text evidence="2">The sequence shown here is derived from an EMBL/GenBank/DDBJ whole genome shotgun (WGS) entry which is preliminary data.</text>
</comment>
<feature type="transmembrane region" description="Helical" evidence="1">
    <location>
        <begin position="442"/>
        <end position="463"/>
    </location>
</feature>
<dbReference type="EMBL" id="JAUHLN010000001">
    <property type="protein sequence ID" value="MDN4072212.1"/>
    <property type="molecule type" value="Genomic_DNA"/>
</dbReference>
<keyword evidence="3" id="KW-1185">Reference proteome</keyword>
<reference evidence="2" key="1">
    <citation type="submission" date="2023-06" db="EMBL/GenBank/DDBJ databases">
        <title>Draft Genome Sequences of Representative Paenibacillus Polymyxa, Bacillus cereus, Fictibacillus sp., and Brevibacillus agri Strains Isolated from Amazonian Dark Earth.</title>
        <authorList>
            <person name="Pellegrinetti T.A."/>
            <person name="Cunha I.C.M."/>
            <person name="Chaves M.G."/>
            <person name="Freitas A.S."/>
            <person name="Silva A.V.R."/>
            <person name="Tsai S.M."/>
            <person name="Mendes L.W."/>
        </authorList>
    </citation>
    <scope>NUCLEOTIDE SEQUENCE</scope>
    <source>
        <strain evidence="2">CENA-BCM004</strain>
    </source>
</reference>
<evidence type="ECO:0000313" key="3">
    <source>
        <dbReference type="Proteomes" id="UP001168694"/>
    </source>
</evidence>
<accession>A0ABT8E2S8</accession>